<dbReference type="PANTHER" id="PTHR46599">
    <property type="entry name" value="PIGGYBAC TRANSPOSABLE ELEMENT-DERIVED PROTEIN 4"/>
    <property type="match status" value="1"/>
</dbReference>
<accession>A0A3N0Y424</accession>
<sequence>MFPAGSPFQGTGLTVHPKKMSPPLVPRRKLGDRDRRHSRSLCGVFSTTAATLTAYAPKRKKTVYILSSMHSVIQTDNTTKRKPNTVTLYNTTKCGVDVMDQMVREYTVRTGTRRWPVAVFYNMIDMAALNAHVLYQACIGRQERRVDFLVELARELANSHMCAKKARKEQLLRTQPSTPSPGKRAMCQVKHQCKNNHATVRCVHCYRYTCGKCRREIPWQCQDCE</sequence>
<evidence type="ECO:0000313" key="3">
    <source>
        <dbReference type="EMBL" id="ROL29794.1"/>
    </source>
</evidence>
<feature type="region of interest" description="Disordered" evidence="1">
    <location>
        <begin position="1"/>
        <end position="37"/>
    </location>
</feature>
<reference evidence="3 4" key="1">
    <citation type="submission" date="2018-10" db="EMBL/GenBank/DDBJ databases">
        <title>Genome assembly for a Yunnan-Guizhou Plateau 3E fish, Anabarilius grahami (Regan), and its evolutionary and genetic applications.</title>
        <authorList>
            <person name="Jiang W."/>
        </authorList>
    </citation>
    <scope>NUCLEOTIDE SEQUENCE [LARGE SCALE GENOMIC DNA]</scope>
    <source>
        <strain evidence="3">AG-KIZ</strain>
        <tissue evidence="3">Muscle</tissue>
    </source>
</reference>
<gene>
    <name evidence="3" type="ORF">DPX16_0851</name>
</gene>
<feature type="domain" description="PiggyBac transposable element-derived protein" evidence="2">
    <location>
        <begin position="36"/>
        <end position="132"/>
    </location>
</feature>
<evidence type="ECO:0000259" key="2">
    <source>
        <dbReference type="Pfam" id="PF13843"/>
    </source>
</evidence>
<dbReference type="PANTHER" id="PTHR46599:SF6">
    <property type="entry name" value="DUAL SPECIFICITY PHOSPHATASE 26"/>
    <property type="match status" value="1"/>
</dbReference>
<dbReference type="OrthoDB" id="9986773at2759"/>
<dbReference type="Pfam" id="PF13843">
    <property type="entry name" value="DDE_Tnp_1_7"/>
    <property type="match status" value="1"/>
</dbReference>
<proteinExistence type="predicted"/>
<dbReference type="InterPro" id="IPR029526">
    <property type="entry name" value="PGBD"/>
</dbReference>
<organism evidence="3 4">
    <name type="scientific">Anabarilius grahami</name>
    <name type="common">Kanglang fish</name>
    <name type="synonym">Barilius grahami</name>
    <dbReference type="NCBI Taxonomy" id="495550"/>
    <lineage>
        <taxon>Eukaryota</taxon>
        <taxon>Metazoa</taxon>
        <taxon>Chordata</taxon>
        <taxon>Craniata</taxon>
        <taxon>Vertebrata</taxon>
        <taxon>Euteleostomi</taxon>
        <taxon>Actinopterygii</taxon>
        <taxon>Neopterygii</taxon>
        <taxon>Teleostei</taxon>
        <taxon>Ostariophysi</taxon>
        <taxon>Cypriniformes</taxon>
        <taxon>Xenocyprididae</taxon>
        <taxon>Xenocypridinae</taxon>
        <taxon>Xenocypridinae incertae sedis</taxon>
        <taxon>Anabarilius</taxon>
    </lineage>
</organism>
<dbReference type="AlphaFoldDB" id="A0A3N0Y424"/>
<name>A0A3N0Y424_ANAGA</name>
<dbReference type="Proteomes" id="UP000281406">
    <property type="component" value="Unassembled WGS sequence"/>
</dbReference>
<keyword evidence="4" id="KW-1185">Reference proteome</keyword>
<dbReference type="EMBL" id="RJVU01053588">
    <property type="protein sequence ID" value="ROL29794.1"/>
    <property type="molecule type" value="Genomic_DNA"/>
</dbReference>
<evidence type="ECO:0000313" key="4">
    <source>
        <dbReference type="Proteomes" id="UP000281406"/>
    </source>
</evidence>
<evidence type="ECO:0000256" key="1">
    <source>
        <dbReference type="SAM" id="MobiDB-lite"/>
    </source>
</evidence>
<comment type="caution">
    <text evidence="3">The sequence shown here is derived from an EMBL/GenBank/DDBJ whole genome shotgun (WGS) entry which is preliminary data.</text>
</comment>
<protein>
    <recommendedName>
        <fullName evidence="2">PiggyBac transposable element-derived protein domain-containing protein</fullName>
    </recommendedName>
</protein>